<accession>A0A067PK07</accession>
<dbReference type="HOGENOM" id="CLU_1686879_0_0_1"/>
<keyword evidence="2" id="KW-1185">Reference proteome</keyword>
<name>A0A067PK07_9AGAM</name>
<dbReference type="Proteomes" id="UP000027265">
    <property type="component" value="Unassembled WGS sequence"/>
</dbReference>
<sequence length="156" mass="17371">MGLPSHVLRTGPQPDLTGCLPRPRINCLLVRPRSSVIPRVSQRPLPFSSCSSSRASLPWIFSPPSPISCHPPLPLSRKHSHPSMRITKSNKHIHSSLARLHEVEFVLAGGDWLILSTTSDAKLRVHDTGVPVTPYHHLRNMVDLRYALPSFDHHVA</sequence>
<dbReference type="EMBL" id="KL197755">
    <property type="protein sequence ID" value="KDQ50786.1"/>
    <property type="molecule type" value="Genomic_DNA"/>
</dbReference>
<organism evidence="1 2">
    <name type="scientific">Jaapia argillacea MUCL 33604</name>
    <dbReference type="NCBI Taxonomy" id="933084"/>
    <lineage>
        <taxon>Eukaryota</taxon>
        <taxon>Fungi</taxon>
        <taxon>Dikarya</taxon>
        <taxon>Basidiomycota</taxon>
        <taxon>Agaricomycotina</taxon>
        <taxon>Agaricomycetes</taxon>
        <taxon>Agaricomycetidae</taxon>
        <taxon>Jaapiales</taxon>
        <taxon>Jaapiaceae</taxon>
        <taxon>Jaapia</taxon>
    </lineage>
</organism>
<protein>
    <submittedName>
        <fullName evidence="1">Uncharacterized protein</fullName>
    </submittedName>
</protein>
<proteinExistence type="predicted"/>
<dbReference type="AlphaFoldDB" id="A0A067PK07"/>
<evidence type="ECO:0000313" key="1">
    <source>
        <dbReference type="EMBL" id="KDQ50786.1"/>
    </source>
</evidence>
<gene>
    <name evidence="1" type="ORF">JAAARDRAFT_547771</name>
</gene>
<dbReference type="InParanoid" id="A0A067PK07"/>
<reference evidence="2" key="1">
    <citation type="journal article" date="2014" name="Proc. Natl. Acad. Sci. U.S.A.">
        <title>Extensive sampling of basidiomycete genomes demonstrates inadequacy of the white-rot/brown-rot paradigm for wood decay fungi.</title>
        <authorList>
            <person name="Riley R."/>
            <person name="Salamov A.A."/>
            <person name="Brown D.W."/>
            <person name="Nagy L.G."/>
            <person name="Floudas D."/>
            <person name="Held B.W."/>
            <person name="Levasseur A."/>
            <person name="Lombard V."/>
            <person name="Morin E."/>
            <person name="Otillar R."/>
            <person name="Lindquist E.A."/>
            <person name="Sun H."/>
            <person name="LaButti K.M."/>
            <person name="Schmutz J."/>
            <person name="Jabbour D."/>
            <person name="Luo H."/>
            <person name="Baker S.E."/>
            <person name="Pisabarro A.G."/>
            <person name="Walton J.D."/>
            <person name="Blanchette R.A."/>
            <person name="Henrissat B."/>
            <person name="Martin F."/>
            <person name="Cullen D."/>
            <person name="Hibbett D.S."/>
            <person name="Grigoriev I.V."/>
        </authorList>
    </citation>
    <scope>NUCLEOTIDE SEQUENCE [LARGE SCALE GENOMIC DNA]</scope>
    <source>
        <strain evidence="2">MUCL 33604</strain>
    </source>
</reference>
<evidence type="ECO:0000313" key="2">
    <source>
        <dbReference type="Proteomes" id="UP000027265"/>
    </source>
</evidence>